<feature type="domain" description="Rab-GAP TBC" evidence="2">
    <location>
        <begin position="494"/>
        <end position="700"/>
    </location>
</feature>
<accession>A0A2T3AD90</accession>
<dbReference type="PANTHER" id="PTHR47219:SF15">
    <property type="entry name" value="TBC1 DOMAIN FAMILY MEMBER 12 ISOFORM X1"/>
    <property type="match status" value="1"/>
</dbReference>
<dbReference type="InterPro" id="IPR000195">
    <property type="entry name" value="Rab-GAP-TBC_dom"/>
</dbReference>
<organism evidence="3 4">
    <name type="scientific">Coniella lustricola</name>
    <dbReference type="NCBI Taxonomy" id="2025994"/>
    <lineage>
        <taxon>Eukaryota</taxon>
        <taxon>Fungi</taxon>
        <taxon>Dikarya</taxon>
        <taxon>Ascomycota</taxon>
        <taxon>Pezizomycotina</taxon>
        <taxon>Sordariomycetes</taxon>
        <taxon>Sordariomycetidae</taxon>
        <taxon>Diaporthales</taxon>
        <taxon>Schizoparmaceae</taxon>
        <taxon>Coniella</taxon>
    </lineage>
</organism>
<dbReference type="FunFam" id="1.10.8.270:FF:000034">
    <property type="entry name" value="TBC (Tre-2/Bub2/Cdc16) domain family"/>
    <property type="match status" value="1"/>
</dbReference>
<feature type="compositionally biased region" description="Polar residues" evidence="1">
    <location>
        <begin position="168"/>
        <end position="178"/>
    </location>
</feature>
<dbReference type="STRING" id="2025994.A0A2T3AD90"/>
<dbReference type="FunFam" id="1.10.10.750:FF:000013">
    <property type="entry name" value="Similar to TBC domain protein"/>
    <property type="match status" value="1"/>
</dbReference>
<evidence type="ECO:0000313" key="4">
    <source>
        <dbReference type="Proteomes" id="UP000241462"/>
    </source>
</evidence>
<evidence type="ECO:0000259" key="2">
    <source>
        <dbReference type="PROSITE" id="PS50086"/>
    </source>
</evidence>
<dbReference type="SMART" id="SM00164">
    <property type="entry name" value="TBC"/>
    <property type="match status" value="1"/>
</dbReference>
<dbReference type="InterPro" id="IPR050302">
    <property type="entry name" value="Rab_GAP_TBC_domain"/>
</dbReference>
<dbReference type="Pfam" id="PF22874">
    <property type="entry name" value="SBE2_M"/>
    <property type="match status" value="1"/>
</dbReference>
<dbReference type="Proteomes" id="UP000241462">
    <property type="component" value="Unassembled WGS sequence"/>
</dbReference>
<dbReference type="OrthoDB" id="289721at2759"/>
<keyword evidence="4" id="KW-1185">Reference proteome</keyword>
<dbReference type="GO" id="GO:0031267">
    <property type="term" value="F:small GTPase binding"/>
    <property type="evidence" value="ECO:0007669"/>
    <property type="project" value="TreeGrafter"/>
</dbReference>
<dbReference type="Gene3D" id="1.10.8.270">
    <property type="entry name" value="putative rabgap domain of human tbc1 domain family member 14 like domains"/>
    <property type="match status" value="1"/>
</dbReference>
<gene>
    <name evidence="3" type="ORF">BD289DRAFT_451868</name>
</gene>
<feature type="compositionally biased region" description="Basic and acidic residues" evidence="1">
    <location>
        <begin position="215"/>
        <end position="225"/>
    </location>
</feature>
<feature type="region of interest" description="Disordered" evidence="1">
    <location>
        <begin position="13"/>
        <end position="385"/>
    </location>
</feature>
<feature type="compositionally biased region" description="Polar residues" evidence="1">
    <location>
        <begin position="145"/>
        <end position="160"/>
    </location>
</feature>
<feature type="compositionally biased region" description="Basic and acidic residues" evidence="1">
    <location>
        <begin position="442"/>
        <end position="452"/>
    </location>
</feature>
<feature type="compositionally biased region" description="Basic and acidic residues" evidence="1">
    <location>
        <begin position="339"/>
        <end position="355"/>
    </location>
</feature>
<dbReference type="AlphaFoldDB" id="A0A2T3AD90"/>
<feature type="compositionally biased region" description="Basic and acidic residues" evidence="1">
    <location>
        <begin position="63"/>
        <end position="75"/>
    </location>
</feature>
<proteinExistence type="predicted"/>
<dbReference type="PANTHER" id="PTHR47219">
    <property type="entry name" value="RAB GTPASE-ACTIVATING PROTEIN 1-LIKE"/>
    <property type="match status" value="1"/>
</dbReference>
<feature type="compositionally biased region" description="Polar residues" evidence="1">
    <location>
        <begin position="89"/>
        <end position="120"/>
    </location>
</feature>
<dbReference type="InterPro" id="IPR053949">
    <property type="entry name" value="SBE2/SBE22_M"/>
</dbReference>
<name>A0A2T3AD90_9PEZI</name>
<feature type="compositionally biased region" description="Low complexity" evidence="1">
    <location>
        <begin position="19"/>
        <end position="40"/>
    </location>
</feature>
<dbReference type="SUPFAM" id="SSF47923">
    <property type="entry name" value="Ypt/Rab-GAP domain of gyp1p"/>
    <property type="match status" value="2"/>
</dbReference>
<sequence length="761" mass="84117">MMLYERPVEQTIVLADAGSPPGLSTSKSSKSSSFPSSRSFGSDRDSVITDVSNFEDIGLQDDAADHTPQKPKRDPSPYAASYASDLRTKSLTANAKNQLQPQQQPRALSKSRTLQVTQREIYNPMRRRSTSPNPRADGRDPHVRNGNTNQLSADSLSTLPLRNHVNRVPNSRPSVTSFSRRHRTPSPNNLAPHPAVPSRGPALSLQLRRSSWQPNRERKSEAELEKECDEDDGDDIPEGFVLDNVPLSPRPPTERTKSLPPSKRASPERPVKAVRVRSVGNGTPAVAAAHGSIGELRSPSARSDATFASVRSPDASTTTSPTKARANSWNSTLAALNKDAQELTEKLEEHAEEAATKSQRSSTGSIPKARRSNDADSKTKHKSALAELPPLRRSNIMIDPLPISKEKEAVLSRTRPSWLPPKDPAEERRHLKEYQKMMARSQESEKRKEAKKAAMTSNKDQAADNLMHIWEDDILPRFKEARREPRTRELWWRGVAPRSRGAVWAKAIGNDLGLSDKSFQAALGRAHAAEAREKAGHGSTEDHKYIGWVRAIHKDVEEHTWRDLRIFQAGGPLHQALLDVLSAYAMYRSDIGYVTGSNTIAAMLLLNTSTPAAAFIALANILNRPLPLSFHSDDSGAKSSAYSLMLQTLAAKSKNLYAHLTKLADHDADLYMNDIFTSLFTNQLALDEASRLWDVYVFEGDAVLIRAAVAILLDHEMALLSAKSTGEVQKIVHSKKQRLVGKPGDEDRWMNMVREAGKNNS</sequence>
<protein>
    <submittedName>
        <fullName evidence="3">Rab-GTPase-TBC domain-domain-containing protein</fullName>
    </submittedName>
</protein>
<dbReference type="Pfam" id="PF00566">
    <property type="entry name" value="RabGAP-TBC"/>
    <property type="match status" value="1"/>
</dbReference>
<dbReference type="GO" id="GO:0005096">
    <property type="term" value="F:GTPase activator activity"/>
    <property type="evidence" value="ECO:0007669"/>
    <property type="project" value="TreeGrafter"/>
</dbReference>
<dbReference type="EMBL" id="KZ678408">
    <property type="protein sequence ID" value="PSR92280.1"/>
    <property type="molecule type" value="Genomic_DNA"/>
</dbReference>
<reference evidence="3 4" key="1">
    <citation type="journal article" date="2018" name="Mycol. Prog.">
        <title>Coniella lustricola, a new species from submerged detritus.</title>
        <authorList>
            <person name="Raudabaugh D.B."/>
            <person name="Iturriaga T."/>
            <person name="Carver A."/>
            <person name="Mondo S."/>
            <person name="Pangilinan J."/>
            <person name="Lipzen A."/>
            <person name="He G."/>
            <person name="Amirebrahimi M."/>
            <person name="Grigoriev I.V."/>
            <person name="Miller A.N."/>
        </authorList>
    </citation>
    <scope>NUCLEOTIDE SEQUENCE [LARGE SCALE GENOMIC DNA]</scope>
    <source>
        <strain evidence="3 4">B22-T-1</strain>
    </source>
</reference>
<dbReference type="PROSITE" id="PS50086">
    <property type="entry name" value="TBC_RABGAP"/>
    <property type="match status" value="1"/>
</dbReference>
<evidence type="ECO:0000256" key="1">
    <source>
        <dbReference type="SAM" id="MobiDB-lite"/>
    </source>
</evidence>
<feature type="compositionally biased region" description="Acidic residues" evidence="1">
    <location>
        <begin position="226"/>
        <end position="237"/>
    </location>
</feature>
<dbReference type="Gene3D" id="1.10.472.80">
    <property type="entry name" value="Ypt/Rab-GAP domain of gyp1p, domain 3"/>
    <property type="match status" value="1"/>
</dbReference>
<dbReference type="Gene3D" id="1.10.10.750">
    <property type="entry name" value="Ypt/Rab-GAP domain of gyp1p, domain 1"/>
    <property type="match status" value="1"/>
</dbReference>
<feature type="region of interest" description="Disordered" evidence="1">
    <location>
        <begin position="439"/>
        <end position="459"/>
    </location>
</feature>
<dbReference type="InParanoid" id="A0A2T3AD90"/>
<feature type="compositionally biased region" description="Polar residues" evidence="1">
    <location>
        <begin position="314"/>
        <end position="334"/>
    </location>
</feature>
<dbReference type="InterPro" id="IPR035969">
    <property type="entry name" value="Rab-GAP_TBC_sf"/>
</dbReference>
<evidence type="ECO:0000313" key="3">
    <source>
        <dbReference type="EMBL" id="PSR92280.1"/>
    </source>
</evidence>